<evidence type="ECO:0000256" key="4">
    <source>
        <dbReference type="ARBA" id="ARBA00022448"/>
    </source>
</evidence>
<evidence type="ECO:0000256" key="9">
    <source>
        <dbReference type="ARBA" id="ARBA00023136"/>
    </source>
</evidence>
<dbReference type="InterPro" id="IPR028055">
    <property type="entry name" value="YidC/Oxa/ALB_C"/>
</dbReference>
<accession>A0A1I1RQ40</accession>
<dbReference type="PRINTS" id="PR00701">
    <property type="entry name" value="60KDINNERMP"/>
</dbReference>
<dbReference type="GO" id="GO:0051205">
    <property type="term" value="P:protein insertion into membrane"/>
    <property type="evidence" value="ECO:0007669"/>
    <property type="project" value="TreeGrafter"/>
</dbReference>
<dbReference type="PRINTS" id="PR01900">
    <property type="entry name" value="YIDCPROTEIN"/>
</dbReference>
<evidence type="ECO:0000259" key="16">
    <source>
        <dbReference type="Pfam" id="PF14849"/>
    </source>
</evidence>
<comment type="subunit">
    <text evidence="13">Interacts with the Sec translocase complex via SecD. Specifically interacts with transmembrane segments of nascent integral membrane proteins during membrane integration.</text>
</comment>
<dbReference type="InterPro" id="IPR001708">
    <property type="entry name" value="YidC/ALB3/OXA1/COX18"/>
</dbReference>
<dbReference type="InterPro" id="IPR047196">
    <property type="entry name" value="YidC_ALB_C"/>
</dbReference>
<dbReference type="GO" id="GO:0005886">
    <property type="term" value="C:plasma membrane"/>
    <property type="evidence" value="ECO:0007669"/>
    <property type="project" value="UniProtKB-SubCell"/>
</dbReference>
<evidence type="ECO:0000256" key="7">
    <source>
        <dbReference type="ARBA" id="ARBA00022927"/>
    </source>
</evidence>
<comment type="function">
    <text evidence="13">Required for the insertion and/or proper folding and/or complex formation of integral membrane proteins into the membrane. Involved in integration of membrane proteins that insert both dependently and independently of the Sec translocase complex, as well as at least some lipoproteins. Aids folding of multispanning membrane proteins.</text>
</comment>
<keyword evidence="6 13" id="KW-0812">Transmembrane</keyword>
<keyword evidence="10 13" id="KW-0143">Chaperone</keyword>
<evidence type="ECO:0000256" key="6">
    <source>
        <dbReference type="ARBA" id="ARBA00022692"/>
    </source>
</evidence>
<evidence type="ECO:0000256" key="10">
    <source>
        <dbReference type="ARBA" id="ARBA00023186"/>
    </source>
</evidence>
<dbReference type="CDD" id="cd19961">
    <property type="entry name" value="EcYidC-like_peri"/>
    <property type="match status" value="1"/>
</dbReference>
<protein>
    <recommendedName>
        <fullName evidence="3 13">Membrane protein insertase YidC</fullName>
    </recommendedName>
    <alternativeName>
        <fullName evidence="12 13">Foldase YidC</fullName>
    </alternativeName>
    <alternativeName>
        <fullName evidence="11 13">Membrane integrase YidC</fullName>
    </alternativeName>
    <alternativeName>
        <fullName evidence="13">Membrane protein YidC</fullName>
    </alternativeName>
</protein>
<keyword evidence="7 13" id="KW-0653">Protein transport</keyword>
<evidence type="ECO:0000256" key="5">
    <source>
        <dbReference type="ARBA" id="ARBA00022475"/>
    </source>
</evidence>
<evidence type="ECO:0000259" key="15">
    <source>
        <dbReference type="Pfam" id="PF02096"/>
    </source>
</evidence>
<feature type="region of interest" description="Disordered" evidence="14">
    <location>
        <begin position="34"/>
        <end position="88"/>
    </location>
</feature>
<name>A0A1I1RQ40_9GAMM</name>
<feature type="transmembrane region" description="Helical" evidence="13">
    <location>
        <begin position="380"/>
        <end position="400"/>
    </location>
</feature>
<keyword evidence="18" id="KW-1185">Reference proteome</keyword>
<comment type="subcellular location">
    <subcellularLocation>
        <location evidence="1">Cell inner membrane</location>
        <topology evidence="1">Multi-pass membrane protein</topology>
    </subcellularLocation>
    <subcellularLocation>
        <location evidence="13">Cell membrane</location>
        <topology evidence="13">Multi-pass membrane protein</topology>
    </subcellularLocation>
</comment>
<organism evidence="17 18">
    <name type="scientific">Thiohalospira halophila DSM 15071</name>
    <dbReference type="NCBI Taxonomy" id="1123397"/>
    <lineage>
        <taxon>Bacteria</taxon>
        <taxon>Pseudomonadati</taxon>
        <taxon>Pseudomonadota</taxon>
        <taxon>Gammaproteobacteria</taxon>
        <taxon>Thiohalospirales</taxon>
        <taxon>Thiohalospiraceae</taxon>
        <taxon>Thiohalospira</taxon>
    </lineage>
</organism>
<dbReference type="CDD" id="cd20070">
    <property type="entry name" value="5TM_YidC_Alb3"/>
    <property type="match status" value="1"/>
</dbReference>
<feature type="transmembrane region" description="Helical" evidence="13">
    <location>
        <begin position="443"/>
        <end position="466"/>
    </location>
</feature>
<proteinExistence type="inferred from homology"/>
<sequence>MDLQKTLLWVALALVLVLLWVEWQEFRYGDEAVATESRTNGGEERARGEAGSSGNDEVPSALADDGGGDALPEGDDAPATPADSGDRPIVVRTDLLEVAIDPRGGAIRRADLLAHTVTRESDEPVRLLDTSRSRYFVLQDGLINARGVEGEVPNHRSDFEAERKDYALEEGEDTVRVPLRWERPDGLAVTKTYTFHRDSYQVDVDVEVANRAEEAWRGQLYSQIQRSRDTRDSFFLYTYTGGVLSGYNEAADERQPYRKIDFDDMADQALRQPMQGGWAAMIEHYFLAAILAPEEAELTAYTRSLDSGRFLLGYTFPVRSIGSGETAGYEYRYFIGPKEQERLEEAAPELDLTVDYGFLTILARPLYWLLDLFHGLTGNWGWSIILLTLLIKLAFFHLSAKSYRSMAHMRRVAPRLKEIKEKYADDRQRMNQAMMDLYKTEKINPLGGCLPILVQIPVFIALYWVLLESVELRHAPWIGWIQDLTSPDPWFILPIIMGASMLLQFKLNPAPMDPVQEKVMMIMPFVLTIFFAFFPAGLVLYWTTNNVLSIAQQWWITRRIESGAEK</sequence>
<evidence type="ECO:0000256" key="1">
    <source>
        <dbReference type="ARBA" id="ARBA00004429"/>
    </source>
</evidence>
<evidence type="ECO:0000256" key="13">
    <source>
        <dbReference type="HAMAP-Rule" id="MF_01810"/>
    </source>
</evidence>
<feature type="transmembrane region" description="Helical" evidence="13">
    <location>
        <begin position="519"/>
        <end position="542"/>
    </location>
</feature>
<evidence type="ECO:0000256" key="14">
    <source>
        <dbReference type="SAM" id="MobiDB-lite"/>
    </source>
</evidence>
<keyword evidence="5 13" id="KW-1003">Cell membrane</keyword>
<dbReference type="Pfam" id="PF14849">
    <property type="entry name" value="YidC_periplas"/>
    <property type="match status" value="1"/>
</dbReference>
<evidence type="ECO:0000313" key="17">
    <source>
        <dbReference type="EMBL" id="SFD32660.1"/>
    </source>
</evidence>
<dbReference type="NCBIfam" id="NF002352">
    <property type="entry name" value="PRK01318.1-3"/>
    <property type="match status" value="1"/>
</dbReference>
<dbReference type="PANTHER" id="PTHR12428:SF65">
    <property type="entry name" value="CYTOCHROME C OXIDASE ASSEMBLY PROTEIN COX18, MITOCHONDRIAL"/>
    <property type="match status" value="1"/>
</dbReference>
<reference evidence="17 18" key="1">
    <citation type="submission" date="2016-10" db="EMBL/GenBank/DDBJ databases">
        <authorList>
            <person name="de Groot N.N."/>
        </authorList>
    </citation>
    <scope>NUCLEOTIDE SEQUENCE [LARGE SCALE GENOMIC DNA]</scope>
    <source>
        <strain evidence="17 18">HL3</strain>
    </source>
</reference>
<dbReference type="Pfam" id="PF02096">
    <property type="entry name" value="60KD_IMP"/>
    <property type="match status" value="1"/>
</dbReference>
<gene>
    <name evidence="13" type="primary">yidC</name>
    <name evidence="17" type="ORF">SAMN05660831_01425</name>
</gene>
<dbReference type="PANTHER" id="PTHR12428">
    <property type="entry name" value="OXA1"/>
    <property type="match status" value="1"/>
</dbReference>
<dbReference type="GO" id="GO:0015031">
    <property type="term" value="P:protein transport"/>
    <property type="evidence" value="ECO:0007669"/>
    <property type="project" value="UniProtKB-KW"/>
</dbReference>
<evidence type="ECO:0000256" key="2">
    <source>
        <dbReference type="ARBA" id="ARBA00010527"/>
    </source>
</evidence>
<evidence type="ECO:0000256" key="12">
    <source>
        <dbReference type="ARBA" id="ARBA00033342"/>
    </source>
</evidence>
<dbReference type="OrthoDB" id="9780552at2"/>
<feature type="domain" description="Membrane insertase YidC N-terminal" evidence="16">
    <location>
        <begin position="89"/>
        <end position="369"/>
    </location>
</feature>
<keyword evidence="4 13" id="KW-0813">Transport</keyword>
<evidence type="ECO:0000256" key="11">
    <source>
        <dbReference type="ARBA" id="ARBA00033245"/>
    </source>
</evidence>
<evidence type="ECO:0000256" key="3">
    <source>
        <dbReference type="ARBA" id="ARBA00015325"/>
    </source>
</evidence>
<dbReference type="NCBIfam" id="TIGR03593">
    <property type="entry name" value="yidC_nterm"/>
    <property type="match status" value="1"/>
</dbReference>
<keyword evidence="9 13" id="KW-0472">Membrane</keyword>
<dbReference type="Proteomes" id="UP000198611">
    <property type="component" value="Unassembled WGS sequence"/>
</dbReference>
<dbReference type="InterPro" id="IPR028053">
    <property type="entry name" value="Membr_insert_YidC_N"/>
</dbReference>
<dbReference type="NCBIfam" id="NF002353">
    <property type="entry name" value="PRK01318.1-4"/>
    <property type="match status" value="1"/>
</dbReference>
<evidence type="ECO:0000313" key="18">
    <source>
        <dbReference type="Proteomes" id="UP000198611"/>
    </source>
</evidence>
<dbReference type="Gene3D" id="2.70.98.90">
    <property type="match status" value="1"/>
</dbReference>
<dbReference type="InterPro" id="IPR038221">
    <property type="entry name" value="YidC_periplasmic_sf"/>
</dbReference>
<dbReference type="GO" id="GO:0032977">
    <property type="term" value="F:membrane insertase activity"/>
    <property type="evidence" value="ECO:0007669"/>
    <property type="project" value="InterPro"/>
</dbReference>
<dbReference type="NCBIfam" id="TIGR03592">
    <property type="entry name" value="yidC_oxa1_cterm"/>
    <property type="match status" value="1"/>
</dbReference>
<dbReference type="STRING" id="1123397.SAMN05660831_01425"/>
<dbReference type="RefSeq" id="WP_093428074.1">
    <property type="nucleotide sequence ID" value="NZ_FOMJ01000004.1"/>
</dbReference>
<evidence type="ECO:0000256" key="8">
    <source>
        <dbReference type="ARBA" id="ARBA00022989"/>
    </source>
</evidence>
<comment type="caution">
    <text evidence="13">Lacks conserved residue(s) required for the propagation of feature annotation.</text>
</comment>
<comment type="similarity">
    <text evidence="2 13">Belongs to the OXA1/ALB3/YidC family. Type 1 subfamily.</text>
</comment>
<feature type="domain" description="Membrane insertase YidC/Oxa/ALB C-terminal" evidence="15">
    <location>
        <begin position="380"/>
        <end position="558"/>
    </location>
</feature>
<dbReference type="HAMAP" id="MF_01810">
    <property type="entry name" value="YidC_type1"/>
    <property type="match status" value="1"/>
</dbReference>
<dbReference type="EMBL" id="FOMJ01000004">
    <property type="protein sequence ID" value="SFD32660.1"/>
    <property type="molecule type" value="Genomic_DNA"/>
</dbReference>
<dbReference type="InterPro" id="IPR019998">
    <property type="entry name" value="Membr_insert_YidC"/>
</dbReference>
<keyword evidence="8 13" id="KW-1133">Transmembrane helix</keyword>
<dbReference type="AlphaFoldDB" id="A0A1I1RQ40"/>